<dbReference type="UniPathway" id="UPA00148">
    <property type="reaction ID" value="UER00220"/>
</dbReference>
<dbReference type="Pfam" id="PF07685">
    <property type="entry name" value="GATase_3"/>
    <property type="match status" value="1"/>
</dbReference>
<keyword evidence="14" id="KW-1185">Reference proteome</keyword>
<evidence type="ECO:0000256" key="2">
    <source>
        <dbReference type="ARBA" id="ARBA00006205"/>
    </source>
</evidence>
<dbReference type="OrthoDB" id="9764035at2"/>
<evidence type="ECO:0000259" key="11">
    <source>
        <dbReference type="Pfam" id="PF01656"/>
    </source>
</evidence>
<comment type="similarity">
    <text evidence="9">Belongs to the CobB/CbiA family.</text>
</comment>
<keyword evidence="5 9" id="KW-0547">Nucleotide-binding</keyword>
<comment type="cofactor">
    <cofactor evidence="1 9">
        <name>Mg(2+)</name>
        <dbReference type="ChEBI" id="CHEBI:18420"/>
    </cofactor>
</comment>
<feature type="domain" description="CobB/CobQ-like glutamine amidotransferase" evidence="12">
    <location>
        <begin position="298"/>
        <end position="483"/>
    </location>
</feature>
<comment type="pathway">
    <text evidence="9">Cofactor biosynthesis; adenosylcobalamin biosynthesis; cob(II)yrinate a,c-diamide from precorrin-2 (aerobic route): step 9/10.</text>
</comment>
<evidence type="ECO:0000313" key="14">
    <source>
        <dbReference type="Proteomes" id="UP000293719"/>
    </source>
</evidence>
<feature type="compositionally biased region" description="Basic and acidic residues" evidence="10">
    <location>
        <begin position="244"/>
        <end position="256"/>
    </location>
</feature>
<dbReference type="InterPro" id="IPR004484">
    <property type="entry name" value="CbiA/CobB_synth"/>
</dbReference>
<dbReference type="Proteomes" id="UP000293719">
    <property type="component" value="Chromosome"/>
</dbReference>
<keyword evidence="7 9" id="KW-0460">Magnesium</keyword>
<dbReference type="Gene3D" id="3.40.50.300">
    <property type="entry name" value="P-loop containing nucleotide triphosphate hydrolases"/>
    <property type="match status" value="1"/>
</dbReference>
<feature type="site" description="Increases nucleophilicity of active site Cys" evidence="9">
    <location>
        <position position="481"/>
    </location>
</feature>
<evidence type="ECO:0000256" key="7">
    <source>
        <dbReference type="ARBA" id="ARBA00022842"/>
    </source>
</evidence>
<accession>A0A4P6V3I4</accession>
<evidence type="ECO:0000256" key="10">
    <source>
        <dbReference type="SAM" id="MobiDB-lite"/>
    </source>
</evidence>
<evidence type="ECO:0000256" key="4">
    <source>
        <dbReference type="ARBA" id="ARBA00022598"/>
    </source>
</evidence>
<dbReference type="SUPFAM" id="SSF52540">
    <property type="entry name" value="P-loop containing nucleoside triphosphate hydrolases"/>
    <property type="match status" value="1"/>
</dbReference>
<dbReference type="EC" id="6.3.5.9" evidence="9"/>
<dbReference type="PROSITE" id="PS51274">
    <property type="entry name" value="GATASE_COBBQ"/>
    <property type="match status" value="1"/>
</dbReference>
<evidence type="ECO:0000313" key="13">
    <source>
        <dbReference type="EMBL" id="QBK31334.1"/>
    </source>
</evidence>
<keyword evidence="8 9" id="KW-0315">Glutamine amidotransferase</keyword>
<dbReference type="InterPro" id="IPR002586">
    <property type="entry name" value="CobQ/CobB/MinD/ParA_Nub-bd_dom"/>
</dbReference>
<dbReference type="PANTHER" id="PTHR43873">
    <property type="entry name" value="COBYRINATE A,C-DIAMIDE SYNTHASE"/>
    <property type="match status" value="1"/>
</dbReference>
<dbReference type="HAMAP" id="MF_00027">
    <property type="entry name" value="CobB_CbiA"/>
    <property type="match status" value="1"/>
</dbReference>
<feature type="region of interest" description="Disordered" evidence="10">
    <location>
        <begin position="240"/>
        <end position="294"/>
    </location>
</feature>
<keyword evidence="3 9" id="KW-0169">Cobalamin biosynthesis</keyword>
<comment type="domain">
    <text evidence="9">Comprises of two domains. The C-terminal domain contains the binding site for glutamine and catalyzes the hydrolysis of this substrate to glutamate and ammonia. The N-terminal domain is anticipated to bind ATP and hydrogenobyrinate and catalyzes the ultimate synthesis of the diamide product. The ammonia produced via the glutaminase domain is probably translocated to the adjacent domain via a molecular tunnel, where it reacts with an activated intermediate.</text>
</comment>
<dbReference type="SUPFAM" id="SSF52317">
    <property type="entry name" value="Class I glutamine amidotransferase-like"/>
    <property type="match status" value="1"/>
</dbReference>
<dbReference type="Pfam" id="PF01656">
    <property type="entry name" value="CbiA"/>
    <property type="match status" value="1"/>
</dbReference>
<evidence type="ECO:0000259" key="12">
    <source>
        <dbReference type="Pfam" id="PF07685"/>
    </source>
</evidence>
<protein>
    <recommendedName>
        <fullName evidence="9">Hydrogenobyrinate a,c-diamide synthase</fullName>
        <ecNumber evidence="9">6.3.5.9</ecNumber>
    </recommendedName>
    <alternativeName>
        <fullName evidence="9">Hydrogenobyrinic acid a,c-diamide synthase</fullName>
    </alternativeName>
</protein>
<dbReference type="NCBIfam" id="NF002204">
    <property type="entry name" value="PRK01077.1"/>
    <property type="match status" value="1"/>
</dbReference>
<evidence type="ECO:0000256" key="5">
    <source>
        <dbReference type="ARBA" id="ARBA00022741"/>
    </source>
</evidence>
<sequence length="487" mass="50560">MTGFLVAAPHSGSGKTVVTLGLLRALRDAGHAIAPAKAGPDYIDPAFHRAASGQSCVNLDPWAMRPALLGALATGHGAGRLLVTEAMMGLFDGAADSTGSAADLAALLGLPVVFVVDASRMAQSVAALVSGYRFHRADVAFAGIILNRVGSARHETMLRDALAPLGVPVLGVVPHDAALALPSRHLGLVQAGEHEELEAFIAHAGAVMARCCDLPALAGLALRQAQGEGSGVALVEDGGAVDIPHPEARGQHHPDPSRLAMLAPQDEGDVGRASKDEGYRRDAEEDHPVSPIPPLGQRIAVARDIAFAFAYPHLLDGWRAQGAELAFFSPLGDEAPDASADAVFLPGGYPELHAGALAAADGFRAGMAAARDRGAAIYGECGGYMALGEGLVDADGARHAMLGFLPVETSFATRTRHLGYRRLDPLAGAPWPMPLTAHEFHYATVLREGLGDALFAARDARGADLGHYGRRVGTVSGSWCHVIDRAD</sequence>
<dbReference type="AlphaFoldDB" id="A0A4P6V3I4"/>
<comment type="function">
    <text evidence="9">Catalyzes the ATP-dependent amidation of the two carboxylate groups at positions a and c of hydrogenobyrinate, using either L-glutamine or ammonia as the nitrogen source.</text>
</comment>
<feature type="active site" description="Nucleophile" evidence="9">
    <location>
        <position position="381"/>
    </location>
</feature>
<comment type="similarity">
    <text evidence="2">Belongs to the CobB/CobQ family. CobQ subfamily.</text>
</comment>
<dbReference type="InterPro" id="IPR029062">
    <property type="entry name" value="Class_I_gatase-like"/>
</dbReference>
<dbReference type="InterPro" id="IPR027417">
    <property type="entry name" value="P-loop_NTPase"/>
</dbReference>
<dbReference type="InterPro" id="IPR011698">
    <property type="entry name" value="GATase_3"/>
</dbReference>
<comment type="catalytic activity">
    <reaction evidence="9">
        <text>hydrogenobyrinate + 2 L-glutamine + 2 ATP + 2 H2O = hydrogenobyrinate a,c-diamide + 2 L-glutamate + 2 ADP + 2 phosphate + 2 H(+)</text>
        <dbReference type="Rhea" id="RHEA:12544"/>
        <dbReference type="ChEBI" id="CHEBI:15377"/>
        <dbReference type="ChEBI" id="CHEBI:15378"/>
        <dbReference type="ChEBI" id="CHEBI:29985"/>
        <dbReference type="ChEBI" id="CHEBI:30616"/>
        <dbReference type="ChEBI" id="CHEBI:43474"/>
        <dbReference type="ChEBI" id="CHEBI:58359"/>
        <dbReference type="ChEBI" id="CHEBI:77873"/>
        <dbReference type="ChEBI" id="CHEBI:77874"/>
        <dbReference type="ChEBI" id="CHEBI:456216"/>
        <dbReference type="EC" id="6.3.5.9"/>
    </reaction>
</comment>
<dbReference type="GO" id="GO:0005524">
    <property type="term" value="F:ATP binding"/>
    <property type="evidence" value="ECO:0007669"/>
    <property type="project" value="UniProtKB-UniRule"/>
</dbReference>
<evidence type="ECO:0000256" key="3">
    <source>
        <dbReference type="ARBA" id="ARBA00022573"/>
    </source>
</evidence>
<keyword evidence="6 9" id="KW-0067">ATP-binding</keyword>
<feature type="domain" description="CobQ/CobB/MinD/ParA nucleotide binding" evidence="11">
    <location>
        <begin position="5"/>
        <end position="186"/>
    </location>
</feature>
<reference evidence="13 14" key="1">
    <citation type="journal article" date="2017" name="Int. J. Syst. Evol. Microbiol.">
        <title>Roseitalea porphyridii gen. nov., sp. nov., isolated from a red alga, and reclassification of Hoeflea suaedae Chung et al. 2013 as Pseudohoeflea suaedae gen. nov., comb. nov.</title>
        <authorList>
            <person name="Hyeon J.W."/>
            <person name="Jeong S.E."/>
            <person name="Baek K."/>
            <person name="Jeon C.O."/>
        </authorList>
    </citation>
    <scope>NUCLEOTIDE SEQUENCE [LARGE SCALE GENOMIC DNA]</scope>
    <source>
        <strain evidence="13 14">MA7-20</strain>
    </source>
</reference>
<dbReference type="Gene3D" id="3.40.50.880">
    <property type="match status" value="1"/>
</dbReference>
<dbReference type="EMBL" id="CP036532">
    <property type="protein sequence ID" value="QBK31334.1"/>
    <property type="molecule type" value="Genomic_DNA"/>
</dbReference>
<dbReference type="PANTHER" id="PTHR43873:SF1">
    <property type="entry name" value="COBYRINATE A,C-DIAMIDE SYNTHASE"/>
    <property type="match status" value="1"/>
</dbReference>
<organism evidence="13 14">
    <name type="scientific">Roseitalea porphyridii</name>
    <dbReference type="NCBI Taxonomy" id="1852022"/>
    <lineage>
        <taxon>Bacteria</taxon>
        <taxon>Pseudomonadati</taxon>
        <taxon>Pseudomonadota</taxon>
        <taxon>Alphaproteobacteria</taxon>
        <taxon>Hyphomicrobiales</taxon>
        <taxon>Ahrensiaceae</taxon>
        <taxon>Roseitalea</taxon>
    </lineage>
</organism>
<gene>
    <name evidence="9" type="primary">cobB</name>
    <name evidence="13" type="ORF">E0E05_12405</name>
</gene>
<feature type="compositionally biased region" description="Basic and acidic residues" evidence="10">
    <location>
        <begin position="269"/>
        <end position="288"/>
    </location>
</feature>
<name>A0A4P6V3I4_9HYPH</name>
<dbReference type="GO" id="GO:0043802">
    <property type="term" value="F:hydrogenobyrinic acid a,c-diamide synthase (glutamine-hydrolysing) activity"/>
    <property type="evidence" value="ECO:0007669"/>
    <property type="project" value="UniProtKB-UniRule"/>
</dbReference>
<comment type="miscellaneous">
    <text evidence="9">The a and c carboxylates of hydrogenobyrinate are activated for nucleophilic attack via formation of a phosphorylated intermediate by ATP. CobB catalyzes first the amidation of the c-carboxylate, and then that of the a-carboxylate.</text>
</comment>
<dbReference type="KEGG" id="rpod:E0E05_12405"/>
<evidence type="ECO:0000256" key="8">
    <source>
        <dbReference type="ARBA" id="ARBA00022962"/>
    </source>
</evidence>
<evidence type="ECO:0000256" key="1">
    <source>
        <dbReference type="ARBA" id="ARBA00001946"/>
    </source>
</evidence>
<dbReference type="GO" id="GO:0042242">
    <property type="term" value="F:cobyrinic acid a,c-diamide synthase activity"/>
    <property type="evidence" value="ECO:0007669"/>
    <property type="project" value="InterPro"/>
</dbReference>
<dbReference type="GO" id="GO:0009236">
    <property type="term" value="P:cobalamin biosynthetic process"/>
    <property type="evidence" value="ECO:0007669"/>
    <property type="project" value="UniProtKB-UniRule"/>
</dbReference>
<dbReference type="GeneID" id="90768103"/>
<keyword evidence="4 9" id="KW-0436">Ligase</keyword>
<proteinExistence type="inferred from homology"/>
<evidence type="ECO:0000256" key="6">
    <source>
        <dbReference type="ARBA" id="ARBA00022840"/>
    </source>
</evidence>
<dbReference type="RefSeq" id="WP_131616999.1">
    <property type="nucleotide sequence ID" value="NZ_CP036532.1"/>
</dbReference>
<evidence type="ECO:0000256" key="9">
    <source>
        <dbReference type="HAMAP-Rule" id="MF_00027"/>
    </source>
</evidence>